<feature type="transmembrane region" description="Helical" evidence="1">
    <location>
        <begin position="87"/>
        <end position="107"/>
    </location>
</feature>
<keyword evidence="1" id="KW-1133">Transmembrane helix</keyword>
<name>A0A2S8GGU2_9BACT</name>
<comment type="caution">
    <text evidence="2">The sequence shown here is derived from an EMBL/GenBank/DDBJ whole genome shotgun (WGS) entry which is preliminary data.</text>
</comment>
<accession>A0A2S8GGU2</accession>
<feature type="transmembrane region" description="Helical" evidence="1">
    <location>
        <begin position="168"/>
        <end position="187"/>
    </location>
</feature>
<gene>
    <name evidence="2" type="ORF">C5Y93_23810</name>
</gene>
<feature type="transmembrane region" description="Helical" evidence="1">
    <location>
        <begin position="293"/>
        <end position="316"/>
    </location>
</feature>
<dbReference type="EMBL" id="PUHZ01000023">
    <property type="protein sequence ID" value="PQO43667.1"/>
    <property type="molecule type" value="Genomic_DNA"/>
</dbReference>
<evidence type="ECO:0000313" key="2">
    <source>
        <dbReference type="EMBL" id="PQO43667.1"/>
    </source>
</evidence>
<feature type="transmembrane region" description="Helical" evidence="1">
    <location>
        <begin position="54"/>
        <end position="75"/>
    </location>
</feature>
<dbReference type="OrthoDB" id="286517at2"/>
<dbReference type="Proteomes" id="UP000237819">
    <property type="component" value="Unassembled WGS sequence"/>
</dbReference>
<feature type="transmembrane region" description="Helical" evidence="1">
    <location>
        <begin position="252"/>
        <end position="272"/>
    </location>
</feature>
<keyword evidence="1" id="KW-0812">Transmembrane</keyword>
<keyword evidence="1" id="KW-0472">Membrane</keyword>
<reference evidence="2 3" key="1">
    <citation type="submission" date="2018-02" db="EMBL/GenBank/DDBJ databases">
        <title>Comparative genomes isolates from brazilian mangrove.</title>
        <authorList>
            <person name="Araujo J.E."/>
            <person name="Taketani R.G."/>
            <person name="Silva M.C.P."/>
            <person name="Loureco M.V."/>
            <person name="Andreote F.D."/>
        </authorList>
    </citation>
    <scope>NUCLEOTIDE SEQUENCE [LARGE SCALE GENOMIC DNA]</scope>
    <source>
        <strain evidence="2 3">Nap-Phe MGV</strain>
    </source>
</reference>
<dbReference type="RefSeq" id="WP_105337952.1">
    <property type="nucleotide sequence ID" value="NZ_PUHZ01000023.1"/>
</dbReference>
<evidence type="ECO:0000313" key="3">
    <source>
        <dbReference type="Proteomes" id="UP000237819"/>
    </source>
</evidence>
<protein>
    <recommendedName>
        <fullName evidence="4">Glycosyltransferase RgtA/B/C/D-like domain-containing protein</fullName>
    </recommendedName>
</protein>
<dbReference type="AlphaFoldDB" id="A0A2S8GGU2"/>
<evidence type="ECO:0000256" key="1">
    <source>
        <dbReference type="SAM" id="Phobius"/>
    </source>
</evidence>
<evidence type="ECO:0008006" key="4">
    <source>
        <dbReference type="Google" id="ProtNLM"/>
    </source>
</evidence>
<organism evidence="2 3">
    <name type="scientific">Blastopirellula marina</name>
    <dbReference type="NCBI Taxonomy" id="124"/>
    <lineage>
        <taxon>Bacteria</taxon>
        <taxon>Pseudomonadati</taxon>
        <taxon>Planctomycetota</taxon>
        <taxon>Planctomycetia</taxon>
        <taxon>Pirellulales</taxon>
        <taxon>Pirellulaceae</taxon>
        <taxon>Blastopirellula</taxon>
    </lineage>
</organism>
<feature type="transmembrane region" description="Helical" evidence="1">
    <location>
        <begin position="328"/>
        <end position="348"/>
    </location>
</feature>
<sequence>MGDIYNADSLFPMHVAKDVLFDGSSVGGWTFCPSPFVFPDALLTGFFFGLTGKTILSCFLTSIFFVTMTALGFSYCGRVCGVANSSLRLSLCLLSAAVYLLTVAYGLRFVIYHYMLLPAFHSGAYMVIIWLVGLTVAIIKEKPGTKRYALIGLQALLAFLTATGDPLILPMFVAPATAAALACWYYGMFPRRQLYAPILSMWICSFAGIFVIRRLIFVVPTDSVGSASLQRSAIALFNFTLLFLERLLSGDILHVLGTIWLIACGAMVYAAFQAPKGTDVSEPTDVRGRTAFLFGYMLLSIMAIFAAPIAVGHSALIAPTAYDYVLHYFHPFLFGSIFGLPLVLAAWLDRREMPPQLQAWQIPAAGFSATLILALAMLQIGVGPYSPYAGRTEFVMKVDDLIAKYGLKRGMVEYWRCRQITTMSQSDAQVIPIHTVDLAYLSWMHNSQLMTRHSANSNNFIPFDFIITSGDPGMSYEEVVARFGQPAHYELLEVVRNPPDLSKPLKSRTEIELLVYNRSTDLQFQRLFNSPFHFPGYSHFIAGAELPSAIGNIDQADRVALSDGDSTGFVTFGPYVKLPAGDYAVNVQLAADGETDASVGGWDVLLHSEVTQVAEKLADGEISSGQKEIRHEFTVAPDQNDHLLEARIHLSGKGRIAVKSMELQRLR</sequence>
<proteinExistence type="predicted"/>
<feature type="transmembrane region" description="Helical" evidence="1">
    <location>
        <begin position="194"/>
        <end position="216"/>
    </location>
</feature>
<feature type="transmembrane region" description="Helical" evidence="1">
    <location>
        <begin position="119"/>
        <end position="139"/>
    </location>
</feature>
<feature type="transmembrane region" description="Helical" evidence="1">
    <location>
        <begin position="360"/>
        <end position="382"/>
    </location>
</feature>